<evidence type="ECO:0000313" key="2">
    <source>
        <dbReference type="Proteomes" id="UP000588051"/>
    </source>
</evidence>
<protein>
    <submittedName>
        <fullName evidence="1">Uncharacterized protein</fullName>
    </submittedName>
</protein>
<gene>
    <name evidence="1" type="ORF">HV832_08295</name>
</gene>
<organism evidence="1 2">
    <name type="scientific">Undibacterium oligocarboniphilum</name>
    <dbReference type="NCBI Taxonomy" id="666702"/>
    <lineage>
        <taxon>Bacteria</taxon>
        <taxon>Pseudomonadati</taxon>
        <taxon>Pseudomonadota</taxon>
        <taxon>Betaproteobacteria</taxon>
        <taxon>Burkholderiales</taxon>
        <taxon>Oxalobacteraceae</taxon>
        <taxon>Undibacterium</taxon>
    </lineage>
</organism>
<reference evidence="1 2" key="1">
    <citation type="submission" date="2020-06" db="EMBL/GenBank/DDBJ databases">
        <authorList>
            <person name="Qiu C."/>
            <person name="Liu Z."/>
        </authorList>
    </citation>
    <scope>NUCLEOTIDE SEQUENCE [LARGE SCALE GENOMIC DNA]</scope>
    <source>
        <strain evidence="1 2">EM 1</strain>
    </source>
</reference>
<dbReference type="RefSeq" id="WP_176803100.1">
    <property type="nucleotide sequence ID" value="NZ_JABXYJ010000004.1"/>
</dbReference>
<name>A0A850QM79_9BURK</name>
<sequence>MHHQRRDLGVTITGDQPDSVYLAQPGDFPLLLGDKYRIVRPGQQRLQARRDVRLRCRYRYGTL</sequence>
<dbReference type="AlphaFoldDB" id="A0A850QM79"/>
<dbReference type="Proteomes" id="UP000588051">
    <property type="component" value="Unassembled WGS sequence"/>
</dbReference>
<keyword evidence="2" id="KW-1185">Reference proteome</keyword>
<accession>A0A850QM79</accession>
<proteinExistence type="predicted"/>
<comment type="caution">
    <text evidence="1">The sequence shown here is derived from an EMBL/GenBank/DDBJ whole genome shotgun (WGS) entry which is preliminary data.</text>
</comment>
<dbReference type="EMBL" id="JABXYJ010000004">
    <property type="protein sequence ID" value="NVO77830.1"/>
    <property type="molecule type" value="Genomic_DNA"/>
</dbReference>
<evidence type="ECO:0000313" key="1">
    <source>
        <dbReference type="EMBL" id="NVO77830.1"/>
    </source>
</evidence>